<keyword evidence="3" id="KW-1185">Reference proteome</keyword>
<dbReference type="OrthoDB" id="9800604at2"/>
<dbReference type="AlphaFoldDB" id="A0A023BT18"/>
<dbReference type="Proteomes" id="UP000023541">
    <property type="component" value="Unassembled WGS sequence"/>
</dbReference>
<dbReference type="EMBL" id="AQRA01000006">
    <property type="protein sequence ID" value="EZH73152.1"/>
    <property type="molecule type" value="Genomic_DNA"/>
</dbReference>
<sequence length="174" mass="20322">MQEVVFKECSAKDINELSKISQQFYPEHYAHIWKNNDPSYYINLSFNQEAFEEDFKTDTIVYFLIRKANTSLGLLKIKKQEAIKGFDTSITLQLEKIYLLKSATGLGIGKKGIEFVKNYAISLDKKIVWLDVMSTSPALLFYKKMGFETISFYDLDYPDLKDEHREMQRMVLSL</sequence>
<gene>
    <name evidence="2" type="ORF">ATO12_19290</name>
</gene>
<evidence type="ECO:0000313" key="3">
    <source>
        <dbReference type="Proteomes" id="UP000023541"/>
    </source>
</evidence>
<dbReference type="STRING" id="1317122.ATO12_19290"/>
<dbReference type="PROSITE" id="PS51186">
    <property type="entry name" value="GNAT"/>
    <property type="match status" value="1"/>
</dbReference>
<dbReference type="eggNOG" id="COG0454">
    <property type="taxonomic scope" value="Bacteria"/>
</dbReference>
<dbReference type="SUPFAM" id="SSF55729">
    <property type="entry name" value="Acyl-CoA N-acyltransferases (Nat)"/>
    <property type="match status" value="1"/>
</dbReference>
<organism evidence="2 3">
    <name type="scientific">Aquimarina atlantica</name>
    <dbReference type="NCBI Taxonomy" id="1317122"/>
    <lineage>
        <taxon>Bacteria</taxon>
        <taxon>Pseudomonadati</taxon>
        <taxon>Bacteroidota</taxon>
        <taxon>Flavobacteriia</taxon>
        <taxon>Flavobacteriales</taxon>
        <taxon>Flavobacteriaceae</taxon>
        <taxon>Aquimarina</taxon>
    </lineage>
</organism>
<dbReference type="Gene3D" id="3.40.630.30">
    <property type="match status" value="1"/>
</dbReference>
<accession>A0A023BT18</accession>
<reference evidence="2 3" key="1">
    <citation type="submission" date="2014-04" db="EMBL/GenBank/DDBJ databases">
        <title>Aquimarina sp. 22II-S11-z7 Genome Sequencing.</title>
        <authorList>
            <person name="Lai Q."/>
        </authorList>
    </citation>
    <scope>NUCLEOTIDE SEQUENCE [LARGE SCALE GENOMIC DNA]</scope>
    <source>
        <strain evidence="2 3">22II-S11-z7</strain>
    </source>
</reference>
<dbReference type="InterPro" id="IPR016181">
    <property type="entry name" value="Acyl_CoA_acyltransferase"/>
</dbReference>
<feature type="domain" description="N-acetyltransferase" evidence="1">
    <location>
        <begin position="4"/>
        <end position="174"/>
    </location>
</feature>
<comment type="caution">
    <text evidence="2">The sequence shown here is derived from an EMBL/GenBank/DDBJ whole genome shotgun (WGS) entry which is preliminary data.</text>
</comment>
<evidence type="ECO:0000259" key="1">
    <source>
        <dbReference type="PROSITE" id="PS51186"/>
    </source>
</evidence>
<evidence type="ECO:0000313" key="2">
    <source>
        <dbReference type="EMBL" id="EZH73152.1"/>
    </source>
</evidence>
<protein>
    <recommendedName>
        <fullName evidence="1">N-acetyltransferase domain-containing protein</fullName>
    </recommendedName>
</protein>
<dbReference type="InterPro" id="IPR000182">
    <property type="entry name" value="GNAT_dom"/>
</dbReference>
<dbReference type="Pfam" id="PF00583">
    <property type="entry name" value="Acetyltransf_1"/>
    <property type="match status" value="1"/>
</dbReference>
<dbReference type="RefSeq" id="WP_051575856.1">
    <property type="nucleotide sequence ID" value="NZ_AQRA01000006.1"/>
</dbReference>
<dbReference type="GO" id="GO:0016747">
    <property type="term" value="F:acyltransferase activity, transferring groups other than amino-acyl groups"/>
    <property type="evidence" value="ECO:0007669"/>
    <property type="project" value="InterPro"/>
</dbReference>
<proteinExistence type="predicted"/>
<name>A0A023BT18_9FLAO</name>